<dbReference type="SMART" id="SM00479">
    <property type="entry name" value="EXOIII"/>
    <property type="match status" value="1"/>
</dbReference>
<keyword evidence="2" id="KW-0269">Exonuclease</keyword>
<organism evidence="2 3">
    <name type="scientific">Longicatena caecimuris</name>
    <dbReference type="NCBI Taxonomy" id="1796635"/>
    <lineage>
        <taxon>Bacteria</taxon>
        <taxon>Bacillati</taxon>
        <taxon>Bacillota</taxon>
        <taxon>Erysipelotrichia</taxon>
        <taxon>Erysipelotrichales</taxon>
        <taxon>Erysipelotrichaceae</taxon>
        <taxon>Longicatena</taxon>
    </lineage>
</organism>
<dbReference type="GO" id="GO:0004527">
    <property type="term" value="F:exonuclease activity"/>
    <property type="evidence" value="ECO:0007669"/>
    <property type="project" value="UniProtKB-KW"/>
</dbReference>
<dbReference type="InterPro" id="IPR013520">
    <property type="entry name" value="Ribonucl_H"/>
</dbReference>
<dbReference type="Pfam" id="PF00929">
    <property type="entry name" value="RNase_T"/>
    <property type="match status" value="1"/>
</dbReference>
<evidence type="ECO:0000313" key="2">
    <source>
        <dbReference type="EMBL" id="TCU59143.1"/>
    </source>
</evidence>
<dbReference type="Proteomes" id="UP000295773">
    <property type="component" value="Unassembled WGS sequence"/>
</dbReference>
<gene>
    <name evidence="2" type="ORF">EDD61_11171</name>
</gene>
<dbReference type="Gene3D" id="3.30.420.10">
    <property type="entry name" value="Ribonuclease H-like superfamily/Ribonuclease H"/>
    <property type="match status" value="1"/>
</dbReference>
<keyword evidence="2" id="KW-0540">Nuclease</keyword>
<dbReference type="InterPro" id="IPR051274">
    <property type="entry name" value="3-5_Exoribonuclease"/>
</dbReference>
<comment type="caution">
    <text evidence="2">The sequence shown here is derived from an EMBL/GenBank/DDBJ whole genome shotgun (WGS) entry which is preliminary data.</text>
</comment>
<reference evidence="2 3" key="1">
    <citation type="submission" date="2019-03" db="EMBL/GenBank/DDBJ databases">
        <title>Genomic Encyclopedia of Type Strains, Phase IV (KMG-IV): sequencing the most valuable type-strain genomes for metagenomic binning, comparative biology and taxonomic classification.</title>
        <authorList>
            <person name="Goeker M."/>
        </authorList>
    </citation>
    <scope>NUCLEOTIDE SEQUENCE [LARGE SCALE GENOMIC DNA]</scope>
    <source>
        <strain evidence="2 3">DSM 29481</strain>
    </source>
</reference>
<dbReference type="InterPro" id="IPR036397">
    <property type="entry name" value="RNaseH_sf"/>
</dbReference>
<accession>A0A4R3TBD2</accession>
<dbReference type="RefSeq" id="WP_132224915.1">
    <property type="nucleotide sequence ID" value="NZ_JANKBG010000011.1"/>
</dbReference>
<dbReference type="EMBL" id="SMBP01000011">
    <property type="protein sequence ID" value="TCU59143.1"/>
    <property type="molecule type" value="Genomic_DNA"/>
</dbReference>
<dbReference type="PANTHER" id="PTHR23044">
    <property type="entry name" value="3'-5' EXONUCLEASE ERI1-RELATED"/>
    <property type="match status" value="1"/>
</dbReference>
<keyword evidence="3" id="KW-1185">Reference proteome</keyword>
<evidence type="ECO:0000313" key="3">
    <source>
        <dbReference type="Proteomes" id="UP000295773"/>
    </source>
</evidence>
<dbReference type="PANTHER" id="PTHR23044:SF61">
    <property type="entry name" value="3'-5' EXORIBONUCLEASE 1-RELATED"/>
    <property type="match status" value="1"/>
</dbReference>
<keyword evidence="2" id="KW-0378">Hydrolase</keyword>
<dbReference type="AlphaFoldDB" id="A0A4R3TBD2"/>
<evidence type="ECO:0000259" key="1">
    <source>
        <dbReference type="SMART" id="SM00479"/>
    </source>
</evidence>
<dbReference type="GO" id="GO:0003676">
    <property type="term" value="F:nucleic acid binding"/>
    <property type="evidence" value="ECO:0007669"/>
    <property type="project" value="InterPro"/>
</dbReference>
<proteinExistence type="predicted"/>
<dbReference type="InterPro" id="IPR012337">
    <property type="entry name" value="RNaseH-like_sf"/>
</dbReference>
<sequence>MIQVYIDAEFDAVRYQKRFEQAVISFGAVACRQKQMLDTFYTLVRPRYFRHLTPVVKKMTHLKDKEILAAEPLEVVTEHFLSWLQRFGELADIQLYSCGPDDRRTLMKNCAIHHIDGALFDRIQDLQKEISATVKFQNKIISPSLSLDDMKLIYDIQGAVDHNALNDAKDLMYIYQRYLDGNAQNAQRILDIVNRKEAKQQEVRRKQNERLRTMMIQQFQKYPKEFVKIPLLPEVIEQFQLWEDRETRTHMHWKRKKFIQGEMCYPYDELQLWMKIDLQDEMPSVSLRFLHRQKDVVKKYPLHYRNATMVEAILKRVLA</sequence>
<name>A0A4R3TBD2_9FIRM</name>
<feature type="domain" description="Exonuclease" evidence="1">
    <location>
        <begin position="2"/>
        <end position="184"/>
    </location>
</feature>
<protein>
    <submittedName>
        <fullName evidence="2">Inhibitor of KinA sporulation pathway (Predicted exonuclease)</fullName>
    </submittedName>
</protein>
<dbReference type="SUPFAM" id="SSF53098">
    <property type="entry name" value="Ribonuclease H-like"/>
    <property type="match status" value="1"/>
</dbReference>